<feature type="compositionally biased region" description="Basic residues" evidence="2">
    <location>
        <begin position="528"/>
        <end position="545"/>
    </location>
</feature>
<reference evidence="4 5" key="1">
    <citation type="submission" date="2018-04" db="EMBL/GenBank/DDBJ databases">
        <authorList>
            <person name="Zhang X."/>
            <person name="Yuan J."/>
            <person name="Li F."/>
            <person name="Xiang J."/>
        </authorList>
    </citation>
    <scope>NUCLEOTIDE SEQUENCE [LARGE SCALE GENOMIC DNA]</scope>
    <source>
        <tissue evidence="4">Muscle</tissue>
    </source>
</reference>
<dbReference type="Proteomes" id="UP000283509">
    <property type="component" value="Unassembled WGS sequence"/>
</dbReference>
<feature type="compositionally biased region" description="Low complexity" evidence="2">
    <location>
        <begin position="305"/>
        <end position="315"/>
    </location>
</feature>
<dbReference type="Gene3D" id="2.30.29.30">
    <property type="entry name" value="Pleckstrin-homology domain (PH domain)/Phosphotyrosine-binding domain (PTB)"/>
    <property type="match status" value="1"/>
</dbReference>
<comment type="caution">
    <text evidence="4">The sequence shown here is derived from an EMBL/GenBank/DDBJ whole genome shotgun (WGS) entry which is preliminary data.</text>
</comment>
<sequence>MNLDASLPTTRHAEFLMPSPPVAPHTARGVSANILGIPRVAFVRRLHRPDVLPRQVGGRGGGPAGSREVHKNGWLKRMPTQERRLSVMAPFGKPAKAEKLWVSFCVHDESEGWLEFYENRRSAFSHNPIHRTSLARCLHVSPSIRVHEDNEHVFAITLEGEVIKLGAQSREQMMEWIDSLRSRLRELGVLTPKDNLYSKEPEGLRSPLLRNPNSPLPPTPTFQFPPHALEFRDDVSSLHSMRLGLSPAPSMTLSTVSGMSGLSSMQSLNSVSSGSSDPNTSPSSVVTYVRHHHDPPLNRRSSFRASLPSSPTTPAGGSGSLTFLRSPPGPQAAPPREHVTVINVPSPTSSVFNFDSVGAALESSGAMANSQLYGAVYPTPDPSICDSTDTLDASEVSYSTISDPNAVQLRVGNSLGAGGSGGGGAGGGRPPLPPGQRCASGYGSAGMGAAAAAYGVGAGGMSASGGGMAASGGGGTVGASSVAGGSWSNVSSPESSYEPLFLASSAGLAPPPTPTAAPVPQAPQTGLLRRRSEHRRSGRREHGRRAASVGPSIAPKQQPRRNDPLPPSTNSTPGRLMSLREQQVIRLQREIAHQAGVRLTLRKKDCMNSIAFVNVFNHVYVAGWKQREHPYLHNTFHIGDRLVSVCGVQVTTAQEAHNLIKNEPTMMVEFIIRRVPHGRVFALKRETEGQALGVIREGNTAEIREIVPGGLAAQHGVPPKSQTVDGTSFCSWVLTEINHRPLNLFFKHMEIADRLNAVGRDISILIQPMDLVKQLKKSLKALKGYKDYIVM</sequence>
<dbReference type="SMART" id="SM00233">
    <property type="entry name" value="PH"/>
    <property type="match status" value="1"/>
</dbReference>
<feature type="compositionally biased region" description="Gly residues" evidence="2">
    <location>
        <begin position="468"/>
        <end position="477"/>
    </location>
</feature>
<dbReference type="InterPro" id="IPR001849">
    <property type="entry name" value="PH_domain"/>
</dbReference>
<evidence type="ECO:0000256" key="1">
    <source>
        <dbReference type="ARBA" id="ARBA00022737"/>
    </source>
</evidence>
<feature type="region of interest" description="Disordered" evidence="2">
    <location>
        <begin position="418"/>
        <end position="437"/>
    </location>
</feature>
<feature type="region of interest" description="Disordered" evidence="2">
    <location>
        <begin position="256"/>
        <end position="336"/>
    </location>
</feature>
<dbReference type="OrthoDB" id="6126662at2759"/>
<dbReference type="Pfam" id="PF00169">
    <property type="entry name" value="PH"/>
    <property type="match status" value="1"/>
</dbReference>
<gene>
    <name evidence="4" type="ORF">C7M84_015237</name>
</gene>
<dbReference type="GO" id="GO:0005737">
    <property type="term" value="C:cytoplasm"/>
    <property type="evidence" value="ECO:0007669"/>
    <property type="project" value="TreeGrafter"/>
</dbReference>
<feature type="region of interest" description="Disordered" evidence="2">
    <location>
        <begin position="195"/>
        <end position="226"/>
    </location>
</feature>
<dbReference type="PROSITE" id="PS50003">
    <property type="entry name" value="PH_DOMAIN"/>
    <property type="match status" value="1"/>
</dbReference>
<dbReference type="InterPro" id="IPR011993">
    <property type="entry name" value="PH-like_dom_sf"/>
</dbReference>
<keyword evidence="5" id="KW-1185">Reference proteome</keyword>
<protein>
    <submittedName>
        <fullName evidence="4">Putative hyphally regulated cell wall protein 3</fullName>
    </submittedName>
</protein>
<feature type="region of interest" description="Disordered" evidence="2">
    <location>
        <begin position="1"/>
        <end position="20"/>
    </location>
</feature>
<reference evidence="4 5" key="2">
    <citation type="submission" date="2019-01" db="EMBL/GenBank/DDBJ databases">
        <title>The decoding of complex shrimp genome reveals the adaptation for benthos swimmer, frequently molting mechanism and breeding impact on genome.</title>
        <authorList>
            <person name="Sun Y."/>
            <person name="Gao Y."/>
            <person name="Yu Y."/>
        </authorList>
    </citation>
    <scope>NUCLEOTIDE SEQUENCE [LARGE SCALE GENOMIC DNA]</scope>
    <source>
        <tissue evidence="4">Muscle</tissue>
    </source>
</reference>
<proteinExistence type="predicted"/>
<evidence type="ECO:0000313" key="5">
    <source>
        <dbReference type="Proteomes" id="UP000283509"/>
    </source>
</evidence>
<dbReference type="PANTHER" id="PTHR12345">
    <property type="entry name" value="SYNTENIN RELATED"/>
    <property type="match status" value="1"/>
</dbReference>
<feature type="compositionally biased region" description="Gly residues" evidence="2">
    <location>
        <begin position="418"/>
        <end position="429"/>
    </location>
</feature>
<evidence type="ECO:0000256" key="2">
    <source>
        <dbReference type="SAM" id="MobiDB-lite"/>
    </source>
</evidence>
<accession>A0A3R7T1X4</accession>
<feature type="domain" description="PH" evidence="3">
    <location>
        <begin position="68"/>
        <end position="185"/>
    </location>
</feature>
<organism evidence="4 5">
    <name type="scientific">Penaeus vannamei</name>
    <name type="common">Whiteleg shrimp</name>
    <name type="synonym">Litopenaeus vannamei</name>
    <dbReference type="NCBI Taxonomy" id="6689"/>
    <lineage>
        <taxon>Eukaryota</taxon>
        <taxon>Metazoa</taxon>
        <taxon>Ecdysozoa</taxon>
        <taxon>Arthropoda</taxon>
        <taxon>Crustacea</taxon>
        <taxon>Multicrustacea</taxon>
        <taxon>Malacostraca</taxon>
        <taxon>Eumalacostraca</taxon>
        <taxon>Eucarida</taxon>
        <taxon>Decapoda</taxon>
        <taxon>Dendrobranchiata</taxon>
        <taxon>Penaeoidea</taxon>
        <taxon>Penaeidae</taxon>
        <taxon>Penaeus</taxon>
    </lineage>
</organism>
<name>A0A3R7T1X4_PENVA</name>
<dbReference type="GO" id="GO:0005886">
    <property type="term" value="C:plasma membrane"/>
    <property type="evidence" value="ECO:0007669"/>
    <property type="project" value="TreeGrafter"/>
</dbReference>
<keyword evidence="1" id="KW-0677">Repeat</keyword>
<feature type="compositionally biased region" description="Low complexity" evidence="2">
    <location>
        <begin position="204"/>
        <end position="213"/>
    </location>
</feature>
<dbReference type="AlphaFoldDB" id="A0A3R7T1X4"/>
<dbReference type="SUPFAM" id="SSF50729">
    <property type="entry name" value="PH domain-like"/>
    <property type="match status" value="1"/>
</dbReference>
<dbReference type="STRING" id="6689.A0A3R7T1X4"/>
<dbReference type="PANTHER" id="PTHR12345:SF11">
    <property type="entry name" value="FI13065P"/>
    <property type="match status" value="1"/>
</dbReference>
<feature type="compositionally biased region" description="Low complexity" evidence="2">
    <location>
        <begin position="256"/>
        <end position="287"/>
    </location>
</feature>
<evidence type="ECO:0000313" key="4">
    <source>
        <dbReference type="EMBL" id="ROT86049.1"/>
    </source>
</evidence>
<evidence type="ECO:0000259" key="3">
    <source>
        <dbReference type="PROSITE" id="PS50003"/>
    </source>
</evidence>
<feature type="compositionally biased region" description="Pro residues" evidence="2">
    <location>
        <begin position="509"/>
        <end position="521"/>
    </location>
</feature>
<dbReference type="EMBL" id="QCYY01000029">
    <property type="protein sequence ID" value="ROT86049.1"/>
    <property type="molecule type" value="Genomic_DNA"/>
</dbReference>
<feature type="region of interest" description="Disordered" evidence="2">
    <location>
        <begin position="468"/>
        <end position="576"/>
    </location>
</feature>
<dbReference type="InterPro" id="IPR051230">
    <property type="entry name" value="APP-Binding"/>
</dbReference>